<dbReference type="AlphaFoldDB" id="A0A813V0Y0"/>
<dbReference type="OrthoDB" id="2014058at2759"/>
<reference evidence="1" key="1">
    <citation type="submission" date="2021-02" db="EMBL/GenBank/DDBJ databases">
        <authorList>
            <person name="Nowell W R."/>
        </authorList>
    </citation>
    <scope>NUCLEOTIDE SEQUENCE</scope>
</reference>
<dbReference type="InterPro" id="IPR008699">
    <property type="entry name" value="NDUFB8"/>
</dbReference>
<dbReference type="PANTHER" id="PTHR12840:SF1">
    <property type="entry name" value="NADH DEHYDROGENASE [UBIQUINONE] 1 BETA SUBCOMPLEX SUBUNIT 8, MITOCHONDRIAL"/>
    <property type="match status" value="1"/>
</dbReference>
<organism evidence="1 2">
    <name type="scientific">Adineta ricciae</name>
    <name type="common">Rotifer</name>
    <dbReference type="NCBI Taxonomy" id="249248"/>
    <lineage>
        <taxon>Eukaryota</taxon>
        <taxon>Metazoa</taxon>
        <taxon>Spiralia</taxon>
        <taxon>Gnathifera</taxon>
        <taxon>Rotifera</taxon>
        <taxon>Eurotatoria</taxon>
        <taxon>Bdelloidea</taxon>
        <taxon>Adinetida</taxon>
        <taxon>Adinetidae</taxon>
        <taxon>Adineta</taxon>
    </lineage>
</organism>
<accession>A0A813V0Y0</accession>
<proteinExistence type="predicted"/>
<gene>
    <name evidence="1" type="ORF">EDS130_LOCUS6345</name>
</gene>
<comment type="caution">
    <text evidence="1">The sequence shown here is derived from an EMBL/GenBank/DDBJ whole genome shotgun (WGS) entry which is preliminary data.</text>
</comment>
<protein>
    <submittedName>
        <fullName evidence="1">Uncharacterized protein</fullName>
    </submittedName>
</protein>
<dbReference type="Pfam" id="PF05821">
    <property type="entry name" value="NDUF_B8"/>
    <property type="match status" value="1"/>
</dbReference>
<dbReference type="EMBL" id="CAJNOJ010000018">
    <property type="protein sequence ID" value="CAF0831109.1"/>
    <property type="molecule type" value="Genomic_DNA"/>
</dbReference>
<evidence type="ECO:0000313" key="2">
    <source>
        <dbReference type="Proteomes" id="UP000663852"/>
    </source>
</evidence>
<name>A0A813V0Y0_ADIRI</name>
<dbReference type="PANTHER" id="PTHR12840">
    <property type="entry name" value="NADH-UBIQUINONE OXIDOREDUCTASE ASHI SUBUNIT"/>
    <property type="match status" value="1"/>
</dbReference>
<evidence type="ECO:0000313" key="1">
    <source>
        <dbReference type="EMBL" id="CAF0831109.1"/>
    </source>
</evidence>
<dbReference type="Proteomes" id="UP000663852">
    <property type="component" value="Unassembled WGS sequence"/>
</dbReference>
<sequence>MNHLLNLSKRTVLLTNRLPIQTSIRTVLNNREWRPNEEAPVTPEDRAATARKYNMLPEDYKPFPPEYNAGDMPDVAPSGRYFERSPWEDYDYPLDRQNWNEPRHPSDFIKFEKTRLGHAEENQPVITKELWKLLIFPVSIILAIYALRELEFMNPTFRSPKVEPGVVHYSFEKEDGSGHGVRY</sequence>
<dbReference type="GO" id="GO:0005739">
    <property type="term" value="C:mitochondrion"/>
    <property type="evidence" value="ECO:0007669"/>
    <property type="project" value="InterPro"/>
</dbReference>